<reference evidence="7" key="1">
    <citation type="journal article" date="2020" name="Nature">
        <title>Giant virus diversity and host interactions through global metagenomics.</title>
        <authorList>
            <person name="Schulz F."/>
            <person name="Roux S."/>
            <person name="Paez-Espino D."/>
            <person name="Jungbluth S."/>
            <person name="Walsh D.A."/>
            <person name="Denef V.J."/>
            <person name="McMahon K.D."/>
            <person name="Konstantinidis K.T."/>
            <person name="Eloe-Fadrosh E.A."/>
            <person name="Kyrpides N.C."/>
            <person name="Woyke T."/>
        </authorList>
    </citation>
    <scope>NUCLEOTIDE SEQUENCE</scope>
    <source>
        <strain evidence="7">GVMAG-S-1014582-52</strain>
    </source>
</reference>
<keyword evidence="3" id="KW-0269">Exonuclease</keyword>
<dbReference type="GO" id="GO:0003723">
    <property type="term" value="F:RNA binding"/>
    <property type="evidence" value="ECO:0007669"/>
    <property type="project" value="TreeGrafter"/>
</dbReference>
<dbReference type="EMBL" id="MN740556">
    <property type="protein sequence ID" value="QHU33109.1"/>
    <property type="molecule type" value="Genomic_DNA"/>
</dbReference>
<dbReference type="Pfam" id="PF03159">
    <property type="entry name" value="XRN_N"/>
    <property type="match status" value="1"/>
</dbReference>
<evidence type="ECO:0000313" key="7">
    <source>
        <dbReference type="EMBL" id="QHU33109.1"/>
    </source>
</evidence>
<dbReference type="InterPro" id="IPR027073">
    <property type="entry name" value="5_3_exoribonuclease"/>
</dbReference>
<evidence type="ECO:0008006" key="8">
    <source>
        <dbReference type="Google" id="ProtNLM"/>
    </source>
</evidence>
<dbReference type="GO" id="GO:0000956">
    <property type="term" value="P:nuclear-transcribed mRNA catabolic process"/>
    <property type="evidence" value="ECO:0007669"/>
    <property type="project" value="TreeGrafter"/>
</dbReference>
<dbReference type="Pfam" id="PF17846">
    <property type="entry name" value="XRN_M"/>
    <property type="match status" value="1"/>
</dbReference>
<proteinExistence type="inferred from homology"/>
<dbReference type="InterPro" id="IPR004859">
    <property type="entry name" value="Xrn1_N"/>
</dbReference>
<dbReference type="AlphaFoldDB" id="A0A6C0LQT8"/>
<evidence type="ECO:0000259" key="6">
    <source>
        <dbReference type="Pfam" id="PF17846"/>
    </source>
</evidence>
<evidence type="ECO:0000256" key="2">
    <source>
        <dbReference type="ARBA" id="ARBA00022801"/>
    </source>
</evidence>
<dbReference type="Gene3D" id="3.40.50.12390">
    <property type="match status" value="1"/>
</dbReference>
<organism evidence="7">
    <name type="scientific">viral metagenome</name>
    <dbReference type="NCBI Taxonomy" id="1070528"/>
    <lineage>
        <taxon>unclassified sequences</taxon>
        <taxon>metagenomes</taxon>
        <taxon>organismal metagenomes</taxon>
    </lineage>
</organism>
<dbReference type="GO" id="GO:0005634">
    <property type="term" value="C:nucleus"/>
    <property type="evidence" value="ECO:0007669"/>
    <property type="project" value="TreeGrafter"/>
</dbReference>
<keyword evidence="1" id="KW-0540">Nuclease</keyword>
<feature type="domain" description="Xrn1 N-terminal" evidence="5">
    <location>
        <begin position="113"/>
        <end position="291"/>
    </location>
</feature>
<evidence type="ECO:0000256" key="1">
    <source>
        <dbReference type="ARBA" id="ARBA00022722"/>
    </source>
</evidence>
<keyword evidence="2" id="KW-0378">Hydrolase</keyword>
<dbReference type="InterPro" id="IPR041412">
    <property type="entry name" value="Xrn1_helical"/>
</dbReference>
<dbReference type="PANTHER" id="PTHR12341">
    <property type="entry name" value="5'-&gt;3' EXORIBONUCLEASE"/>
    <property type="match status" value="1"/>
</dbReference>
<evidence type="ECO:0000256" key="4">
    <source>
        <dbReference type="ARBA" id="ARBA00038299"/>
    </source>
</evidence>
<accession>A0A6C0LQT8</accession>
<dbReference type="GO" id="GO:0004534">
    <property type="term" value="F:5'-3' RNA exonuclease activity"/>
    <property type="evidence" value="ECO:0007669"/>
    <property type="project" value="TreeGrafter"/>
</dbReference>
<name>A0A6C0LQT8_9ZZZZ</name>
<evidence type="ECO:0000256" key="3">
    <source>
        <dbReference type="ARBA" id="ARBA00022839"/>
    </source>
</evidence>
<feature type="domain" description="Xrn1 helical" evidence="6">
    <location>
        <begin position="321"/>
        <end position="704"/>
    </location>
</feature>
<sequence>MGVLEFFGTLIKNDITSSSIKIDSKQKMAINHLLLDFNSIIHVSSQKTIQDVNTFMKTVLKILYQHRPINNTIINEYFKKYKMENIQKMINQDSDPIDVINLFHDHFSEKELDKLIITMVINTVLFIIRTFCDNKSIETLLIAIDGVPSKGKMIEQKQRRYMGSIISEYHKKIMHKYKDYLIKQPDNVYLIEKMAIKWNRNKITPGTFFMHKLVNYFRSNKIQEKIKVNRDNLNIIISDMYEIGEGEKKIVNYVTDKLKNSQDTIVIYSPDADVILLCMLLPVSNIKMLRYNQQTFLYDLIDIKLLKENISYYINNNSQKKFDTNRINYDIVCLSTLFGNDFVPKMETLNVKKGFQNIMDAYLKTLLELKDKDNYLVKTSINNVFDLNFIFLKKILQNLLPEEKDFIKYNQLYNRYINTGLIKNVFDYENITPDNIVSIVNTFNQEYLNLQNLIKNNGSYLYFESNDQFMNSLKKSIMINLDGQYINTIYLSNKEMINLLKKYYYKIKKFPRLMINLNTWSTSILDKHHQDRMKESNIKNEYQKELYKFENMLDEYRVKFNAQPLNLSEQNLDIYYKTYFGINLFDKNQLLTEEANKIMHDYLEGLLWVFDYYFNDSSYINKWFYQHERAPLMRHLLMFLDDINVDYIDQTIKKLKQFQVKDLDTYFNPIEQLIYVSPMTPDVMNLLPDNYKKIIESDPILQTYFVNTKEIVNRLWNETTSTDIDCKGIIFFNKCLLKSLPKNNQSDDNIFLKTIRKVKQNEISKSRSINTYPAL</sequence>
<evidence type="ECO:0000259" key="5">
    <source>
        <dbReference type="Pfam" id="PF03159"/>
    </source>
</evidence>
<dbReference type="PANTHER" id="PTHR12341:SF7">
    <property type="entry name" value="5'-3' EXORIBONUCLEASE 1"/>
    <property type="match status" value="1"/>
</dbReference>
<protein>
    <recommendedName>
        <fullName evidence="8">Xrn1 N-terminal domain-containing protein</fullName>
    </recommendedName>
</protein>
<comment type="similarity">
    <text evidence="4">Belongs to the 5'-3' exonuclease family.</text>
</comment>